<feature type="transmembrane region" description="Helical" evidence="1">
    <location>
        <begin position="6"/>
        <end position="24"/>
    </location>
</feature>
<keyword evidence="3" id="KW-1185">Reference proteome</keyword>
<gene>
    <name evidence="2" type="ORF">EDD69_10787</name>
</gene>
<keyword evidence="1" id="KW-1133">Transmembrane helix</keyword>
<sequence>MDIISIIVIVSLLLFGIWIEEKYLKELEQTENSHRIRIKYSAYKNSFHAMTSLFVLAITYEFFFGKLSYDDLRFVFSLTVGLGFITQLITIVILINRNKKKMKTTRL</sequence>
<reference evidence="2 3" key="1">
    <citation type="submission" date="2019-03" db="EMBL/GenBank/DDBJ databases">
        <title>Genomic Encyclopedia of Type Strains, Phase IV (KMG-IV): sequencing the most valuable type-strain genomes for metagenomic binning, comparative biology and taxonomic classification.</title>
        <authorList>
            <person name="Goeker M."/>
        </authorList>
    </citation>
    <scope>NUCLEOTIDE SEQUENCE [LARGE SCALE GENOMIC DNA]</scope>
    <source>
        <strain evidence="2 3">DSM 24979</strain>
    </source>
</reference>
<dbReference type="RefSeq" id="WP_132948479.1">
    <property type="nucleotide sequence ID" value="NZ_SLUL01000007.1"/>
</dbReference>
<dbReference type="Proteomes" id="UP000295658">
    <property type="component" value="Unassembled WGS sequence"/>
</dbReference>
<evidence type="ECO:0000313" key="3">
    <source>
        <dbReference type="Proteomes" id="UP000295658"/>
    </source>
</evidence>
<organism evidence="2 3">
    <name type="scientific">Thermolongibacillus altinsuensis</name>
    <dbReference type="NCBI Taxonomy" id="575256"/>
    <lineage>
        <taxon>Bacteria</taxon>
        <taxon>Bacillati</taxon>
        <taxon>Bacillota</taxon>
        <taxon>Bacilli</taxon>
        <taxon>Bacillales</taxon>
        <taxon>Anoxybacillaceae</taxon>
        <taxon>Thermolongibacillus</taxon>
    </lineage>
</organism>
<proteinExistence type="predicted"/>
<protein>
    <submittedName>
        <fullName evidence="2">Uncharacterized protein</fullName>
    </submittedName>
</protein>
<name>A0A4R1QG21_9BACL</name>
<feature type="transmembrane region" description="Helical" evidence="1">
    <location>
        <begin position="75"/>
        <end position="96"/>
    </location>
</feature>
<feature type="transmembrane region" description="Helical" evidence="1">
    <location>
        <begin position="45"/>
        <end position="63"/>
    </location>
</feature>
<keyword evidence="1" id="KW-0472">Membrane</keyword>
<comment type="caution">
    <text evidence="2">The sequence shown here is derived from an EMBL/GenBank/DDBJ whole genome shotgun (WGS) entry which is preliminary data.</text>
</comment>
<evidence type="ECO:0000313" key="2">
    <source>
        <dbReference type="EMBL" id="TCL49264.1"/>
    </source>
</evidence>
<dbReference type="EMBL" id="SLUL01000007">
    <property type="protein sequence ID" value="TCL49264.1"/>
    <property type="molecule type" value="Genomic_DNA"/>
</dbReference>
<dbReference type="AlphaFoldDB" id="A0A4R1QG21"/>
<keyword evidence="1" id="KW-0812">Transmembrane</keyword>
<accession>A0A4R1QG21</accession>
<evidence type="ECO:0000256" key="1">
    <source>
        <dbReference type="SAM" id="Phobius"/>
    </source>
</evidence>